<dbReference type="RefSeq" id="WP_007461270.1">
    <property type="nucleotide sequence ID" value="NZ_AMZO01000001.1"/>
</dbReference>
<sequence>MIRSALTILFSLCVASCGGGSSSSDTGTSSSQQEPSARQVDIDFINTAGKSIDYFVSDANGNELLYEQSNKATSCYNTEINKKSFSWDTPTPLNLNIGARDTNTQTETSNIAQLMLNNTEKAWAISWMDDNELMLSTATQQSSDLPNHYRIRVFSHQDTRVQIISSVISSNEVKKGQLSPYMTLENCSGELYFGAEAISLCDLDAGKSYLLITNGEDLLVAAEEK</sequence>
<dbReference type="Proteomes" id="UP000011134">
    <property type="component" value="Unassembled WGS sequence"/>
</dbReference>
<dbReference type="EMBL" id="AMZO01000001">
    <property type="protein sequence ID" value="ELR67809.1"/>
    <property type="molecule type" value="Genomic_DNA"/>
</dbReference>
<keyword evidence="2" id="KW-1185">Reference proteome</keyword>
<gene>
    <name evidence="1" type="ORF">C942_00116</name>
</gene>
<evidence type="ECO:0000313" key="1">
    <source>
        <dbReference type="EMBL" id="ELR67809.1"/>
    </source>
</evidence>
<evidence type="ECO:0008006" key="3">
    <source>
        <dbReference type="Google" id="ProtNLM"/>
    </source>
</evidence>
<protein>
    <recommendedName>
        <fullName evidence="3">Lipoprotein</fullName>
    </recommendedName>
</protein>
<dbReference type="PATRIC" id="fig|1056511.3.peg.117"/>
<organism evidence="1 2">
    <name type="scientific">Photobacterium marinum</name>
    <dbReference type="NCBI Taxonomy" id="1056511"/>
    <lineage>
        <taxon>Bacteria</taxon>
        <taxon>Pseudomonadati</taxon>
        <taxon>Pseudomonadota</taxon>
        <taxon>Gammaproteobacteria</taxon>
        <taxon>Vibrionales</taxon>
        <taxon>Vibrionaceae</taxon>
        <taxon>Photobacterium</taxon>
    </lineage>
</organism>
<dbReference type="AlphaFoldDB" id="L8JK02"/>
<comment type="caution">
    <text evidence="1">The sequence shown here is derived from an EMBL/GenBank/DDBJ whole genome shotgun (WGS) entry which is preliminary data.</text>
</comment>
<reference evidence="1 2" key="1">
    <citation type="submission" date="2012-12" db="EMBL/GenBank/DDBJ databases">
        <title>Genome Assembly of Photobacterium sp. AK15.</title>
        <authorList>
            <person name="Khatri I."/>
            <person name="Vaidya B."/>
            <person name="Srinivas T.N.R."/>
            <person name="Subramanian S."/>
            <person name="Pinnaka A."/>
        </authorList>
    </citation>
    <scope>NUCLEOTIDE SEQUENCE [LARGE SCALE GENOMIC DNA]</scope>
    <source>
        <strain evidence="1 2">AK15</strain>
    </source>
</reference>
<name>L8JK02_9GAMM</name>
<proteinExistence type="predicted"/>
<evidence type="ECO:0000313" key="2">
    <source>
        <dbReference type="Proteomes" id="UP000011134"/>
    </source>
</evidence>
<dbReference type="OrthoDB" id="6401453at2"/>
<accession>L8JK02</accession>